<keyword evidence="3" id="KW-1185">Reference proteome</keyword>
<evidence type="ECO:0000313" key="3">
    <source>
        <dbReference type="Proteomes" id="UP000015106"/>
    </source>
</evidence>
<reference evidence="2" key="3">
    <citation type="submission" date="2022-06" db="UniProtKB">
        <authorList>
            <consortium name="EnsemblPlants"/>
        </authorList>
    </citation>
    <scope>IDENTIFICATION</scope>
</reference>
<organism evidence="2 3">
    <name type="scientific">Triticum urartu</name>
    <name type="common">Red wild einkorn</name>
    <name type="synonym">Crithodium urartu</name>
    <dbReference type="NCBI Taxonomy" id="4572"/>
    <lineage>
        <taxon>Eukaryota</taxon>
        <taxon>Viridiplantae</taxon>
        <taxon>Streptophyta</taxon>
        <taxon>Embryophyta</taxon>
        <taxon>Tracheophyta</taxon>
        <taxon>Spermatophyta</taxon>
        <taxon>Magnoliopsida</taxon>
        <taxon>Liliopsida</taxon>
        <taxon>Poales</taxon>
        <taxon>Poaceae</taxon>
        <taxon>BOP clade</taxon>
        <taxon>Pooideae</taxon>
        <taxon>Triticodae</taxon>
        <taxon>Triticeae</taxon>
        <taxon>Triticinae</taxon>
        <taxon>Triticum</taxon>
    </lineage>
</organism>
<name>A0A8R7PCI6_TRIUA</name>
<protein>
    <submittedName>
        <fullName evidence="2">Uncharacterized protein</fullName>
    </submittedName>
</protein>
<reference evidence="3" key="1">
    <citation type="journal article" date="2013" name="Nature">
        <title>Draft genome of the wheat A-genome progenitor Triticum urartu.</title>
        <authorList>
            <person name="Ling H.Q."/>
            <person name="Zhao S."/>
            <person name="Liu D."/>
            <person name="Wang J."/>
            <person name="Sun H."/>
            <person name="Zhang C."/>
            <person name="Fan H."/>
            <person name="Li D."/>
            <person name="Dong L."/>
            <person name="Tao Y."/>
            <person name="Gao C."/>
            <person name="Wu H."/>
            <person name="Li Y."/>
            <person name="Cui Y."/>
            <person name="Guo X."/>
            <person name="Zheng S."/>
            <person name="Wang B."/>
            <person name="Yu K."/>
            <person name="Liang Q."/>
            <person name="Yang W."/>
            <person name="Lou X."/>
            <person name="Chen J."/>
            <person name="Feng M."/>
            <person name="Jian J."/>
            <person name="Zhang X."/>
            <person name="Luo G."/>
            <person name="Jiang Y."/>
            <person name="Liu J."/>
            <person name="Wang Z."/>
            <person name="Sha Y."/>
            <person name="Zhang B."/>
            <person name="Wu H."/>
            <person name="Tang D."/>
            <person name="Shen Q."/>
            <person name="Xue P."/>
            <person name="Zou S."/>
            <person name="Wang X."/>
            <person name="Liu X."/>
            <person name="Wang F."/>
            <person name="Yang Y."/>
            <person name="An X."/>
            <person name="Dong Z."/>
            <person name="Zhang K."/>
            <person name="Zhang X."/>
            <person name="Luo M.C."/>
            <person name="Dvorak J."/>
            <person name="Tong Y."/>
            <person name="Wang J."/>
            <person name="Yang H."/>
            <person name="Li Z."/>
            <person name="Wang D."/>
            <person name="Zhang A."/>
            <person name="Wang J."/>
        </authorList>
    </citation>
    <scope>NUCLEOTIDE SEQUENCE</scope>
    <source>
        <strain evidence="3">cv. G1812</strain>
    </source>
</reference>
<dbReference type="PANTHER" id="PTHR37193:SF1">
    <property type="entry name" value="ALPHA-1,6-MANNOSYL-GLYCOPROTEIN 2-BETA-N-ACETYLGLUCOSAMINYLTRANSFERASE"/>
    <property type="match status" value="1"/>
</dbReference>
<sequence length="513" mass="57710">MESSDPSSAAVSKTQEISVPPVEGVAGGGTSYGWVDGGLQGSHLGSSVIDPTKVHSADLLHVWSMPSTANVSQQEAPRPLEHVNLLAARNERESFQIALRPKVSWASSGIAGPVQIQCTDLCSSSGGRLVVGQSITLRRVVPILGVPDALVPIDPSSPQINLLPGETTAVWVSLNVPCGQEPGLYEGEICITAVRTDSDSKADSLPKSERYQLYKELKTCLGITESRDHSSSEEMILRLSSTSTTLRRMLVLPAFQDCHENNGLGDMMDEDVMNNVAVRVKLSLTVWDFTLPLTPSLPAVFGISETVIEDRFCLEHGTKGWYDALDHHFRWLLQYRISPFFCRWGDSMRILAYTCPWPADHPKANEYYSDPRLAAYAVPYAPILSCTDAAKNSLRREVEILKTEAHWSKAYFYLWDEPLNMEQYEVIRNISNELRTYTPDVQVVLNWLLLRLRLLRKFQMFYVRIHKSFALGMHCWALVCSFWIASLQKLEHLMSYWFGMTWTCFSSYIYDNI</sequence>
<dbReference type="PANTHER" id="PTHR37193">
    <property type="entry name" value="ALPHA-1,6-MANNOSYL-GLYCOPROTEIN 2-BETA-N-ACETYLGLUCOSAMINYLTRANSFERASE"/>
    <property type="match status" value="1"/>
</dbReference>
<dbReference type="Gramene" id="TuG1812G0200002093.01.T08">
    <property type="protein sequence ID" value="TuG1812G0200002093.01.T08"/>
    <property type="gene ID" value="TuG1812G0200002093.01"/>
</dbReference>
<dbReference type="EnsemblPlants" id="TuG1812G0200002093.01.T08">
    <property type="protein sequence ID" value="TuG1812G0200002093.01.T08"/>
    <property type="gene ID" value="TuG1812G0200002093.01"/>
</dbReference>
<reference evidence="2" key="2">
    <citation type="submission" date="2018-03" db="EMBL/GenBank/DDBJ databases">
        <title>The Triticum urartu genome reveals the dynamic nature of wheat genome evolution.</title>
        <authorList>
            <person name="Ling H."/>
            <person name="Ma B."/>
            <person name="Shi X."/>
            <person name="Liu H."/>
            <person name="Dong L."/>
            <person name="Sun H."/>
            <person name="Cao Y."/>
            <person name="Gao Q."/>
            <person name="Zheng S."/>
            <person name="Li Y."/>
            <person name="Yu Y."/>
            <person name="Du H."/>
            <person name="Qi M."/>
            <person name="Li Y."/>
            <person name="Yu H."/>
            <person name="Cui Y."/>
            <person name="Wang N."/>
            <person name="Chen C."/>
            <person name="Wu H."/>
            <person name="Zhao Y."/>
            <person name="Zhang J."/>
            <person name="Li Y."/>
            <person name="Zhou W."/>
            <person name="Zhang B."/>
            <person name="Hu W."/>
            <person name="Eijk M."/>
            <person name="Tang J."/>
            <person name="Witsenboer H."/>
            <person name="Zhao S."/>
            <person name="Li Z."/>
            <person name="Zhang A."/>
            <person name="Wang D."/>
            <person name="Liang C."/>
        </authorList>
    </citation>
    <scope>NUCLEOTIDE SEQUENCE [LARGE SCALE GENOMIC DNA]</scope>
    <source>
        <strain evidence="2">cv. G1812</strain>
    </source>
</reference>
<evidence type="ECO:0000313" key="2">
    <source>
        <dbReference type="EnsemblPlants" id="TuG1812G0200002093.01.T08"/>
    </source>
</evidence>
<feature type="compositionally biased region" description="Polar residues" evidence="1">
    <location>
        <begin position="1"/>
        <end position="17"/>
    </location>
</feature>
<evidence type="ECO:0000256" key="1">
    <source>
        <dbReference type="SAM" id="MobiDB-lite"/>
    </source>
</evidence>
<proteinExistence type="predicted"/>
<dbReference type="Proteomes" id="UP000015106">
    <property type="component" value="Chromosome 2"/>
</dbReference>
<accession>A0A8R7PCI6</accession>
<feature type="region of interest" description="Disordered" evidence="1">
    <location>
        <begin position="1"/>
        <end position="24"/>
    </location>
</feature>
<gene>
    <name evidence="2" type="primary">LOC125536547</name>
</gene>
<dbReference type="AlphaFoldDB" id="A0A8R7PCI6"/>